<dbReference type="FunFam" id="3.40.50.980:FF:000002">
    <property type="entry name" value="Enterobactin synthetase component F"/>
    <property type="match status" value="1"/>
</dbReference>
<evidence type="ECO:0000259" key="7">
    <source>
        <dbReference type="PROSITE" id="PS50075"/>
    </source>
</evidence>
<dbReference type="Gene3D" id="3.40.50.1820">
    <property type="entry name" value="alpha/beta hydrolase"/>
    <property type="match status" value="1"/>
</dbReference>
<dbReference type="InterPro" id="IPR020845">
    <property type="entry name" value="AMP-binding_CS"/>
</dbReference>
<evidence type="ECO:0000313" key="9">
    <source>
        <dbReference type="Proteomes" id="UP000031838"/>
    </source>
</evidence>
<reference evidence="8 9" key="2">
    <citation type="journal article" date="2016" name="Appl. Microbiol. Biotechnol.">
        <title>Mutations improving production and secretion of extracellular lipase by Burkholderia glumae PG1.</title>
        <authorList>
            <person name="Knapp A."/>
            <person name="Voget S."/>
            <person name="Gao R."/>
            <person name="Zaburannyi N."/>
            <person name="Krysciak D."/>
            <person name="Breuer M."/>
            <person name="Hauer B."/>
            <person name="Streit W.R."/>
            <person name="Muller R."/>
            <person name="Daniel R."/>
            <person name="Jaeger K.E."/>
        </authorList>
    </citation>
    <scope>NUCLEOTIDE SEQUENCE [LARGE SCALE GENOMIC DNA]</scope>
    <source>
        <strain evidence="8 9">PG1</strain>
    </source>
</reference>
<dbReference type="EMBL" id="CP002581">
    <property type="protein sequence ID" value="AJK49758.1"/>
    <property type="molecule type" value="Genomic_DNA"/>
</dbReference>
<dbReference type="PANTHER" id="PTHR45527">
    <property type="entry name" value="NONRIBOSOMAL PEPTIDE SYNTHETASE"/>
    <property type="match status" value="1"/>
</dbReference>
<dbReference type="InterPro" id="IPR036736">
    <property type="entry name" value="ACP-like_sf"/>
</dbReference>
<evidence type="ECO:0000256" key="3">
    <source>
        <dbReference type="ARBA" id="ARBA00022450"/>
    </source>
</evidence>
<dbReference type="GO" id="GO:0006631">
    <property type="term" value="P:fatty acid metabolic process"/>
    <property type="evidence" value="ECO:0007669"/>
    <property type="project" value="UniProtKB-KW"/>
</dbReference>
<dbReference type="InterPro" id="IPR025110">
    <property type="entry name" value="AMP-bd_C"/>
</dbReference>
<dbReference type="InterPro" id="IPR010071">
    <property type="entry name" value="AA_adenyl_dom"/>
</dbReference>
<evidence type="ECO:0000256" key="4">
    <source>
        <dbReference type="ARBA" id="ARBA00022553"/>
    </source>
</evidence>
<dbReference type="Pfam" id="PF00501">
    <property type="entry name" value="AMP-binding"/>
    <property type="match status" value="3"/>
</dbReference>
<dbReference type="Gene3D" id="2.30.38.10">
    <property type="entry name" value="Luciferase, Domain 3"/>
    <property type="match status" value="1"/>
</dbReference>
<feature type="domain" description="Carrier" evidence="7">
    <location>
        <begin position="2745"/>
        <end position="2820"/>
    </location>
</feature>
<dbReference type="Gene3D" id="3.30.559.10">
    <property type="entry name" value="Chloramphenicol acetyltransferase-like domain"/>
    <property type="match status" value="2"/>
</dbReference>
<evidence type="ECO:0000256" key="2">
    <source>
        <dbReference type="ARBA" id="ARBA00006432"/>
    </source>
</evidence>
<keyword evidence="9" id="KW-1185">Reference proteome</keyword>
<dbReference type="FunFam" id="3.40.50.980:FF:000001">
    <property type="entry name" value="Non-ribosomal peptide synthetase"/>
    <property type="match status" value="1"/>
</dbReference>
<dbReference type="FunFam" id="2.30.38.10:FF:000001">
    <property type="entry name" value="Non-ribosomal peptide synthetase PvdI"/>
    <property type="match status" value="1"/>
</dbReference>
<proteinExistence type="inferred from homology"/>
<dbReference type="Pfam" id="PF13193">
    <property type="entry name" value="AMP-binding_C"/>
    <property type="match status" value="2"/>
</dbReference>
<dbReference type="CDD" id="cd17646">
    <property type="entry name" value="A_NRPS_AB3403-like"/>
    <property type="match status" value="1"/>
</dbReference>
<dbReference type="Gene3D" id="1.10.1200.10">
    <property type="entry name" value="ACP-like"/>
    <property type="match status" value="2"/>
</dbReference>
<dbReference type="CDD" id="cd05930">
    <property type="entry name" value="A_NRPS"/>
    <property type="match status" value="1"/>
</dbReference>
<dbReference type="PANTHER" id="PTHR45527:SF1">
    <property type="entry name" value="FATTY ACID SYNTHASE"/>
    <property type="match status" value="1"/>
</dbReference>
<dbReference type="FunFam" id="3.40.50.12780:FF:000013">
    <property type="entry name" value="Long-chain-fatty-acid--AMP ligase FadD32"/>
    <property type="match status" value="1"/>
</dbReference>
<dbReference type="PROSITE" id="PS50075">
    <property type="entry name" value="CARRIER"/>
    <property type="match status" value="3"/>
</dbReference>
<keyword evidence="3" id="KW-0596">Phosphopantetheine</keyword>
<dbReference type="InterPro" id="IPR029058">
    <property type="entry name" value="AB_hydrolase_fold"/>
</dbReference>
<keyword evidence="4" id="KW-0597">Phosphoprotein</keyword>
<dbReference type="InterPro" id="IPR045851">
    <property type="entry name" value="AMP-bd_C_sf"/>
</dbReference>
<dbReference type="FunFam" id="3.30.300.30:FF:000010">
    <property type="entry name" value="Enterobactin synthetase component F"/>
    <property type="match status" value="1"/>
</dbReference>
<evidence type="ECO:0000313" key="8">
    <source>
        <dbReference type="EMBL" id="AJK49758.1"/>
    </source>
</evidence>
<organism evidence="8 9">
    <name type="scientific">Burkholderia plantarii</name>
    <dbReference type="NCBI Taxonomy" id="41899"/>
    <lineage>
        <taxon>Bacteria</taxon>
        <taxon>Pseudomonadati</taxon>
        <taxon>Pseudomonadota</taxon>
        <taxon>Betaproteobacteria</taxon>
        <taxon>Burkholderiales</taxon>
        <taxon>Burkholderiaceae</taxon>
        <taxon>Burkholderia</taxon>
    </lineage>
</organism>
<dbReference type="InterPro" id="IPR006162">
    <property type="entry name" value="Ppantetheine_attach_site"/>
</dbReference>
<evidence type="ECO:0000256" key="1">
    <source>
        <dbReference type="ARBA" id="ARBA00001957"/>
    </source>
</evidence>
<dbReference type="InterPro" id="IPR020806">
    <property type="entry name" value="PKS_PP-bd"/>
</dbReference>
<sequence>MAENMIERLRSLAVQRGADTALVTVDAHGDTRYDYAALERRAIALAALLRERGAGGQAARVLLAMDSGIDYVAAFFGCLYAGAIAVPVYPPESLRGQHLARLAAIAADADAAFVVTTGALAGKLGEAFARIAPGAACIEMDRLDHAGVDAQAFLPHAAVPADIAFLQYTSGSTSTPKGVMVTHGSLWANEIAIREGLGVTADDVFVSWLPLYHDMGLIGTLSQPVFSGIPLVLMSPQFFLERPVRWLEAIARHRGTISGGPDFAYRLCADRIGDEARAALDLSSWRLAFSGSEPVRKATLDAFVERFVPQRFDPAALFPCYGLAEATLYVSGVGRGRGARAPGFDPTALERGRVLADAAGTALVSCGTPPSGHEIAIVERESGAALPAGAIGEILVRGPSVAAGYWRRADATAASFVERDGAVWLRTGDLGFVHDGELFVAGRIKDLLIVRGRNLYPQDLELAIERDVELVRRGRVAAFAVEVQGQEGIGIAAEVSRNVRKIATPEAIAVALTEAVAIACGEPAAVVVLLNPGGLPKTSSGKVQRAACGRGWRDRSLDAYATLVQGQRIDAAADPAPAGGGADHAAASAATAGIESELAGIWRELLPAVPPRPAGTASFFALGGSSLAAVQVAAAVQARWAIDYTARDVFTAPTLQGAAARISERLALGTAAPAVAFAPLDAEARRVAIAADAQRSLWLTWLRDPSSAAYNMSGELRLDGPLDAEALRLALGDVVREHDVLRARFELGDEGEALQIVEAGLAIALPLTVCESAADLDRVTRDVAQAPFDLETGPLLRAHLVRIAPQSHRLLIALHHIVADGWSVNVLLDALGRAYAARTRGAAASGSTPTDAPAWQYTDYVAWERASLGEAALQRQLDYWRTQLAGDGDPAAAARLFARPANHTSGAQRGVEFSLPREVAAKLRRFAAERHATPFMAMLAVLNAVLHDLSGRDEIRVGAPVSLRKRPEAQALIGYFINVQVLRTRLDVQRGFAALLDAVRDTVLAAHEHQDVPFDRLVGALLPNRANGDETLFQVKLTEQRPFDTRGFAPLDAQLRVLPNEAPHFDLALDFTDSGASIDCLLAYDDAVFDAAFVARFVARFATFAARLVEAPALPLERAVADAAAAADAGEAGASDGHDADDLLTLWDASVAHDGARLALRDGARTMSYAELDAAADALAARLVTLGIGTEARVAVLAERSIEHVLAMLAALKAGATWLPLDPRAPAARLSAQLADSGAAVLLHAVPLPDGVEPAAAVPLAFRHETPAAVCAPRVSPPLRHADRAAYMIYTSGSTGEPKGVVVTHRALANYVRGMLATLDAPADASFAMVSTPAADLGHTTLFGALASGRTLHLIAPDLVFQPDAFARYMAAHRIGVLKIVPSHLAALLSAARPEQVLPAAALIVGGERTPAALLARITVLAPACRVFNHYGPTETTVGVAMHAWPADAAPTRDLPLGRALPGMRIHLLDANLARVADGEDGELYVGGPGVARGYHGRAGLTAERFVPDPFLAGERLYRTGDLGRIGADGLLEYRGRADDQVKVRGYRVEPAEVERALAGLDGVRGAAVLAHEAPGGTRLAAFVVGGPRGTALLEAAARVLPDYMVPAAAIALEALPLNANGKLDRAALRAQLEAHLAKTLGAAPAMADLAAQLPDAPQDDTERTIAAIWADVIEIDAGRIGRSRNFFEVGGDSLLGLKVVARARKAGITITPKQLFQRLTLAELAGKAAAASAAKAAGSVANNTSASAVGAADPARPALASTGSFELSAIPRLPAAARLRGPASYAQQRLWFLWQLAPASRAYHVSGGLWLTGDVDAAALRDAFATIVARHDVLRTRFVANASGEVDAWLDEQVSIDWRDETVASGGLEAAARALADEPFDLGTGPLLRAGLYREAAKGAGRRLLAVSMHHIVSDGWSVQVLLEELVAFYRARVLGEAAPLADLPIQYADYAAWQRDWLDAGERERQLAYWKTTLGDSHPVLSLPMDGTRGAQAGYTAGRHALTLPASLAQAVKACAQRRSATPFMVLLAAFQALLHRYTGQDDIRVGVPVANRHRVETAGLIGFFVNTQVMRASFDGDDTPGKLLDGLRNATAGAQAHQDLPFDVLVEALRPERSLSHSPLFQVMFNHQRRDWRVLDGLPGLTIEPCRLPAPMAQFELTLDTREDMDGTLTLEFSYARELFAEATIARLAAHYQRCVAAIAQGDPDVRIADIALTDDAERAMLDAWSRNDTVYDEIEPVFHAFERHAAAYPDDEALVFGDTTLTYAELNARANRLAHWLRSRGVGVESRVGISAERSLELVIALYAIMKAGAAYVPLDPSYPADRIAAMIDDSGIGLLLAQRDIDLPSRDGVERVDLDTLDLSDTSTLSADNPDVKLDGANLAYVIFTSGSTGRPKGVGNRHDGLSNRLVWMQREYGLRRGETVLQKTPFSFDVSVWEFFWPLMVGARLAIAAPGAHRDPAELAKTIVAHRVTTLHFVPSMLQAFVASEAEATSCGTTLKRIVCSGEALPADLRERVANVLPGVGLFNLYGPTEAAIDVTAWTCVDEAGRAVPIGRPIASTQTWVLDARLNPVPPGVPGELYLGGAGLARGYLGRPDLTAERFVPDPFATVPGARLYRTGDLARWRTDGALDYLGRVDHQVKIRGLRIELGEIESALTALPSVREAVVVALDGRLIAYVTSAASEALDPAVLHPALSARLPDYMVPWRIVVLDALPLSPNGKVDRRALPAPEAANDDGANHEPPHAGIETDLAAIWAELLGTTHIGRHDSFFDLGGHSLLVVRLNARIGLDLNASLPLATLFDARTLAAQAEAIECVRAAQPGDDTLRDLDLFMDSL</sequence>
<dbReference type="GO" id="GO:0071766">
    <property type="term" value="P:Actinobacterium-type cell wall biogenesis"/>
    <property type="evidence" value="ECO:0007669"/>
    <property type="project" value="UniProtKB-ARBA"/>
</dbReference>
<reference evidence="9" key="1">
    <citation type="submission" date="2011-03" db="EMBL/GenBank/DDBJ databases">
        <authorList>
            <person name="Voget S."/>
            <person name="Streit W.R."/>
            <person name="Jaeger K.E."/>
            <person name="Daniel R."/>
        </authorList>
    </citation>
    <scope>NUCLEOTIDE SEQUENCE [LARGE SCALE GENOMIC DNA]</scope>
    <source>
        <strain evidence="9">PG1</strain>
    </source>
</reference>
<dbReference type="HOGENOM" id="CLU_000022_0_0_4"/>
<accession>A0A0B6S260</accession>
<name>A0A0B6S260_BURPL</name>
<dbReference type="Proteomes" id="UP000031838">
    <property type="component" value="Chromosome 2"/>
</dbReference>
<dbReference type="GO" id="GO:0005829">
    <property type="term" value="C:cytosol"/>
    <property type="evidence" value="ECO:0007669"/>
    <property type="project" value="TreeGrafter"/>
</dbReference>
<dbReference type="GO" id="GO:0009366">
    <property type="term" value="C:enterobactin synthetase complex"/>
    <property type="evidence" value="ECO:0007669"/>
    <property type="project" value="TreeGrafter"/>
</dbReference>
<protein>
    <submittedName>
        <fullName evidence="8">Non-ribosomal peptide synthase</fullName>
    </submittedName>
</protein>
<keyword evidence="5" id="KW-0276">Fatty acid metabolism</keyword>
<dbReference type="GO" id="GO:0043041">
    <property type="term" value="P:amino acid activation for nonribosomal peptide biosynthetic process"/>
    <property type="evidence" value="ECO:0007669"/>
    <property type="project" value="TreeGrafter"/>
</dbReference>
<comment type="similarity">
    <text evidence="2">Belongs to the ATP-dependent AMP-binding enzyme family.</text>
</comment>
<comment type="cofactor">
    <cofactor evidence="1">
        <name>pantetheine 4'-phosphate</name>
        <dbReference type="ChEBI" id="CHEBI:47942"/>
    </cofactor>
</comment>
<dbReference type="FunFam" id="3.40.50.12780:FF:000012">
    <property type="entry name" value="Non-ribosomal peptide synthetase"/>
    <property type="match status" value="1"/>
</dbReference>
<dbReference type="CDD" id="cd05931">
    <property type="entry name" value="FAAL"/>
    <property type="match status" value="1"/>
</dbReference>
<dbReference type="GO" id="GO:0031177">
    <property type="term" value="F:phosphopantetheine binding"/>
    <property type="evidence" value="ECO:0007669"/>
    <property type="project" value="InterPro"/>
</dbReference>
<dbReference type="GO" id="GO:0008610">
    <property type="term" value="P:lipid biosynthetic process"/>
    <property type="evidence" value="ECO:0007669"/>
    <property type="project" value="InterPro"/>
</dbReference>
<dbReference type="InterPro" id="IPR009081">
    <property type="entry name" value="PP-bd_ACP"/>
</dbReference>
<dbReference type="InterPro" id="IPR040097">
    <property type="entry name" value="FAAL/FAAC"/>
</dbReference>
<dbReference type="RefSeq" id="WP_042628141.1">
    <property type="nucleotide sequence ID" value="NZ_CP002581.1"/>
</dbReference>
<feature type="domain" description="Carrier" evidence="7">
    <location>
        <begin position="1657"/>
        <end position="1733"/>
    </location>
</feature>
<dbReference type="InterPro" id="IPR023213">
    <property type="entry name" value="CAT-like_dom_sf"/>
</dbReference>
<feature type="domain" description="Carrier" evidence="7">
    <location>
        <begin position="589"/>
        <end position="666"/>
    </location>
</feature>
<dbReference type="NCBIfam" id="TIGR01733">
    <property type="entry name" value="AA-adenyl-dom"/>
    <property type="match status" value="2"/>
</dbReference>
<dbReference type="PROSITE" id="PS00455">
    <property type="entry name" value="AMP_BINDING"/>
    <property type="match status" value="3"/>
</dbReference>
<dbReference type="Gene3D" id="3.40.50.12780">
    <property type="entry name" value="N-terminal domain of ligase-like"/>
    <property type="match status" value="2"/>
</dbReference>
<dbReference type="Pfam" id="PF00550">
    <property type="entry name" value="PP-binding"/>
    <property type="match status" value="3"/>
</dbReference>
<dbReference type="SMART" id="SM00823">
    <property type="entry name" value="PKS_PP"/>
    <property type="match status" value="3"/>
</dbReference>
<keyword evidence="6" id="KW-0443">Lipid metabolism</keyword>
<dbReference type="CDD" id="cd19531">
    <property type="entry name" value="LCL_NRPS-like"/>
    <property type="match status" value="2"/>
</dbReference>
<dbReference type="Gene3D" id="3.30.559.30">
    <property type="entry name" value="Nonribosomal peptide synthetase, condensation domain"/>
    <property type="match status" value="2"/>
</dbReference>
<dbReference type="SUPFAM" id="SSF47336">
    <property type="entry name" value="ACP-like"/>
    <property type="match status" value="3"/>
</dbReference>
<dbReference type="SUPFAM" id="SSF56801">
    <property type="entry name" value="Acetyl-CoA synthetase-like"/>
    <property type="match status" value="3"/>
</dbReference>
<dbReference type="SUPFAM" id="SSF52777">
    <property type="entry name" value="CoA-dependent acyltransferases"/>
    <property type="match status" value="4"/>
</dbReference>
<dbReference type="KEGG" id="bgp:BGL_2c16910"/>
<dbReference type="Gene3D" id="3.30.300.30">
    <property type="match status" value="3"/>
</dbReference>
<dbReference type="Gene3D" id="3.40.50.980">
    <property type="match status" value="2"/>
</dbReference>
<dbReference type="GO" id="GO:0047527">
    <property type="term" value="F:2,3-dihydroxybenzoate-serine ligase activity"/>
    <property type="evidence" value="ECO:0007669"/>
    <property type="project" value="TreeGrafter"/>
</dbReference>
<evidence type="ECO:0000256" key="5">
    <source>
        <dbReference type="ARBA" id="ARBA00022832"/>
    </source>
</evidence>
<dbReference type="NCBIfam" id="NF003417">
    <property type="entry name" value="PRK04813.1"/>
    <property type="match status" value="4"/>
</dbReference>
<gene>
    <name evidence="8" type="ORF">BGL_2c16910</name>
</gene>
<dbReference type="GO" id="GO:0009239">
    <property type="term" value="P:enterobactin biosynthetic process"/>
    <property type="evidence" value="ECO:0007669"/>
    <property type="project" value="TreeGrafter"/>
</dbReference>
<dbReference type="InterPro" id="IPR042099">
    <property type="entry name" value="ANL_N_sf"/>
</dbReference>
<dbReference type="Pfam" id="PF00668">
    <property type="entry name" value="Condensation"/>
    <property type="match status" value="2"/>
</dbReference>
<dbReference type="InterPro" id="IPR001242">
    <property type="entry name" value="Condensation_dom"/>
</dbReference>
<evidence type="ECO:0000256" key="6">
    <source>
        <dbReference type="ARBA" id="ARBA00023098"/>
    </source>
</evidence>
<dbReference type="InterPro" id="IPR000873">
    <property type="entry name" value="AMP-dep_synth/lig_dom"/>
</dbReference>
<dbReference type="PROSITE" id="PS00012">
    <property type="entry name" value="PHOSPHOPANTETHEINE"/>
    <property type="match status" value="2"/>
</dbReference>